<sequence>MSDNDPEIAPDDGVAGNRNLPDSLRRRNRAVAEREASRLARPEGPRKSSTLGHASRSKSAVSSTPFGFGLLQKSAKTSDEGEGGVTEDWCGPFSVARQMIAAREDARAKREAEQKEREESADYHPLDEIIEEVEIAKKRKENPSIQWQGNPVNEHNGRSNYYVIRKRRYAQQQRGVSASAGGKIPSLFHLCIDLLVEYFDDVEALGDVGVDIRRAICESLVAKGKMNGAAFEAIAETGIEALELVDCAEVTQDQLSRSLAALIPAGLRALILNHAGRCFGPKAVQAIVSCPGKSLFAISIGGAYLMKDSDAAALIEATSGTLSSVSFKACPLIGLSFCNSIADYFGTCSGGGSLLELSLEEMPLSKESLLALGSSDALRNLKSLCLKQVEGVDDDVVTFMLCQITSLESIDLSNNISVTDTSLSVIRKNNESDSLRALQLSGIRNITAAGLEAFFMHDIPGLPNPPMLRKLDLSACDEDVVNDAVLELALKASLSKHASNGTKAHAYAHVQTTGLVHLNISGSCITDKSMENLAAHCSSSLTELDVSFCPKVSDKGLGYLVSKAEHQFNKIHVWGNAQITDEFLDGHSRVGEGFEIIGAWMKQSGKRSLR</sequence>
<reference evidence="2" key="1">
    <citation type="submission" date="2021-01" db="EMBL/GenBank/DDBJ databases">
        <authorList>
            <person name="Corre E."/>
            <person name="Pelletier E."/>
            <person name="Niang G."/>
            <person name="Scheremetjew M."/>
            <person name="Finn R."/>
            <person name="Kale V."/>
            <person name="Holt S."/>
            <person name="Cochrane G."/>
            <person name="Meng A."/>
            <person name="Brown T."/>
            <person name="Cohen L."/>
        </authorList>
    </citation>
    <scope>NUCLEOTIDE SEQUENCE</scope>
    <source>
        <strain evidence="2">Grunow 1884</strain>
    </source>
</reference>
<dbReference type="GO" id="GO:0019005">
    <property type="term" value="C:SCF ubiquitin ligase complex"/>
    <property type="evidence" value="ECO:0007669"/>
    <property type="project" value="TreeGrafter"/>
</dbReference>
<dbReference type="PANTHER" id="PTHR13318:SF190">
    <property type="entry name" value="PARTNER OF PAIRED, ISOFORM B"/>
    <property type="match status" value="1"/>
</dbReference>
<gene>
    <name evidence="2" type="ORF">OSIN01602_LOCUS18145</name>
</gene>
<dbReference type="InterPro" id="IPR001611">
    <property type="entry name" value="Leu-rich_rpt"/>
</dbReference>
<proteinExistence type="predicted"/>
<dbReference type="SMART" id="SM00367">
    <property type="entry name" value="LRR_CC"/>
    <property type="match status" value="6"/>
</dbReference>
<evidence type="ECO:0000256" key="1">
    <source>
        <dbReference type="SAM" id="MobiDB-lite"/>
    </source>
</evidence>
<feature type="compositionally biased region" description="Acidic residues" evidence="1">
    <location>
        <begin position="1"/>
        <end position="10"/>
    </location>
</feature>
<feature type="region of interest" description="Disordered" evidence="1">
    <location>
        <begin position="1"/>
        <end position="67"/>
    </location>
</feature>
<accession>A0A7S2A2M9</accession>
<dbReference type="InterPro" id="IPR006553">
    <property type="entry name" value="Leu-rich_rpt_Cys-con_subtyp"/>
</dbReference>
<dbReference type="SUPFAM" id="SSF52047">
    <property type="entry name" value="RNI-like"/>
    <property type="match status" value="1"/>
</dbReference>
<name>A0A7S2A2M9_TRICV</name>
<dbReference type="Pfam" id="PF13516">
    <property type="entry name" value="LRR_6"/>
    <property type="match status" value="2"/>
</dbReference>
<feature type="compositionally biased region" description="Polar residues" evidence="1">
    <location>
        <begin position="47"/>
        <end position="65"/>
    </location>
</feature>
<organism evidence="2">
    <name type="scientific">Trieres chinensis</name>
    <name type="common">Marine centric diatom</name>
    <name type="synonym">Odontella sinensis</name>
    <dbReference type="NCBI Taxonomy" id="1514140"/>
    <lineage>
        <taxon>Eukaryota</taxon>
        <taxon>Sar</taxon>
        <taxon>Stramenopiles</taxon>
        <taxon>Ochrophyta</taxon>
        <taxon>Bacillariophyta</taxon>
        <taxon>Mediophyceae</taxon>
        <taxon>Biddulphiophycidae</taxon>
        <taxon>Eupodiscales</taxon>
        <taxon>Parodontellaceae</taxon>
        <taxon>Trieres</taxon>
    </lineage>
</organism>
<dbReference type="InterPro" id="IPR032675">
    <property type="entry name" value="LRR_dom_sf"/>
</dbReference>
<dbReference type="Gene3D" id="3.80.10.10">
    <property type="entry name" value="Ribonuclease Inhibitor"/>
    <property type="match status" value="2"/>
</dbReference>
<evidence type="ECO:0000313" key="2">
    <source>
        <dbReference type="EMBL" id="CAD9355851.1"/>
    </source>
</evidence>
<dbReference type="PANTHER" id="PTHR13318">
    <property type="entry name" value="PARTNER OF PAIRED, ISOFORM B-RELATED"/>
    <property type="match status" value="1"/>
</dbReference>
<dbReference type="GO" id="GO:0031146">
    <property type="term" value="P:SCF-dependent proteasomal ubiquitin-dependent protein catabolic process"/>
    <property type="evidence" value="ECO:0007669"/>
    <property type="project" value="TreeGrafter"/>
</dbReference>
<dbReference type="AlphaFoldDB" id="A0A7S2A2M9"/>
<feature type="compositionally biased region" description="Basic and acidic residues" evidence="1">
    <location>
        <begin position="30"/>
        <end position="46"/>
    </location>
</feature>
<dbReference type="EMBL" id="HBGO01031538">
    <property type="protein sequence ID" value="CAD9355851.1"/>
    <property type="molecule type" value="Transcribed_RNA"/>
</dbReference>
<protein>
    <submittedName>
        <fullName evidence="2">Uncharacterized protein</fullName>
    </submittedName>
</protein>